<dbReference type="InterPro" id="IPR011991">
    <property type="entry name" value="ArsR-like_HTH"/>
</dbReference>
<dbReference type="PANTHER" id="PTHR30154:SF34">
    <property type="entry name" value="TRANSCRIPTIONAL REGULATOR AZLB"/>
    <property type="match status" value="1"/>
</dbReference>
<evidence type="ECO:0000256" key="1">
    <source>
        <dbReference type="ARBA" id="ARBA00023015"/>
    </source>
</evidence>
<dbReference type="CDD" id="cd00090">
    <property type="entry name" value="HTH_ARSR"/>
    <property type="match status" value="1"/>
</dbReference>
<dbReference type="GO" id="GO:0043565">
    <property type="term" value="F:sequence-specific DNA binding"/>
    <property type="evidence" value="ECO:0007669"/>
    <property type="project" value="InterPro"/>
</dbReference>
<accession>A0A7X6A1I1</accession>
<keyword evidence="6" id="KW-1185">Reference proteome</keyword>
<dbReference type="Pfam" id="PF01037">
    <property type="entry name" value="AsnC_trans_reg"/>
    <property type="match status" value="1"/>
</dbReference>
<dbReference type="PROSITE" id="PS50956">
    <property type="entry name" value="HTH_ASNC_2"/>
    <property type="match status" value="1"/>
</dbReference>
<dbReference type="RefSeq" id="WP_202891186.1">
    <property type="nucleotide sequence ID" value="NZ_JAASRO010000001.1"/>
</dbReference>
<dbReference type="SUPFAM" id="SSF46785">
    <property type="entry name" value="Winged helix' DNA-binding domain"/>
    <property type="match status" value="1"/>
</dbReference>
<organism evidence="5 6">
    <name type="scientific">Kribbella shirazensis</name>
    <dbReference type="NCBI Taxonomy" id="1105143"/>
    <lineage>
        <taxon>Bacteria</taxon>
        <taxon>Bacillati</taxon>
        <taxon>Actinomycetota</taxon>
        <taxon>Actinomycetes</taxon>
        <taxon>Propionibacteriales</taxon>
        <taxon>Kribbellaceae</taxon>
        <taxon>Kribbella</taxon>
    </lineage>
</organism>
<dbReference type="InterPro" id="IPR019888">
    <property type="entry name" value="Tscrpt_reg_AsnC-like"/>
</dbReference>
<dbReference type="Gene3D" id="3.30.70.920">
    <property type="match status" value="1"/>
</dbReference>
<dbReference type="InterPro" id="IPR036390">
    <property type="entry name" value="WH_DNA-bd_sf"/>
</dbReference>
<proteinExistence type="predicted"/>
<feature type="domain" description="HTH asnC-type" evidence="4">
    <location>
        <begin position="36"/>
        <end position="99"/>
    </location>
</feature>
<dbReference type="SUPFAM" id="SSF54909">
    <property type="entry name" value="Dimeric alpha+beta barrel"/>
    <property type="match status" value="1"/>
</dbReference>
<protein>
    <submittedName>
        <fullName evidence="5">DNA-binding Lrp family transcriptional regulator</fullName>
    </submittedName>
</protein>
<dbReference type="InterPro" id="IPR011008">
    <property type="entry name" value="Dimeric_a/b-barrel"/>
</dbReference>
<reference evidence="5 6" key="1">
    <citation type="submission" date="2020-03" db="EMBL/GenBank/DDBJ databases">
        <title>Sequencing the genomes of 1000 actinobacteria strains.</title>
        <authorList>
            <person name="Klenk H.-P."/>
        </authorList>
    </citation>
    <scope>NUCLEOTIDE SEQUENCE [LARGE SCALE GENOMIC DNA]</scope>
    <source>
        <strain evidence="5 6">DSM 45490</strain>
    </source>
</reference>
<dbReference type="InterPro" id="IPR036388">
    <property type="entry name" value="WH-like_DNA-bd_sf"/>
</dbReference>
<comment type="caution">
    <text evidence="5">The sequence shown here is derived from an EMBL/GenBank/DDBJ whole genome shotgun (WGS) entry which is preliminary data.</text>
</comment>
<gene>
    <name evidence="5" type="ORF">BJY22_003938</name>
</gene>
<dbReference type="Pfam" id="PF13412">
    <property type="entry name" value="HTH_24"/>
    <property type="match status" value="1"/>
</dbReference>
<keyword evidence="3" id="KW-0804">Transcription</keyword>
<dbReference type="InterPro" id="IPR019885">
    <property type="entry name" value="Tscrpt_reg_HTH_AsnC-type_CS"/>
</dbReference>
<name>A0A7X6A1I1_9ACTN</name>
<dbReference type="PROSITE" id="PS00519">
    <property type="entry name" value="HTH_ASNC_1"/>
    <property type="match status" value="1"/>
</dbReference>
<dbReference type="Proteomes" id="UP000555407">
    <property type="component" value="Unassembled WGS sequence"/>
</dbReference>
<sequence>MEFGDDPQFICRFVPCQRNKGDVWSRLRCVPEQAVLDPTDHAILDLLKENARRPLREIATAVGLTVAPVQRRIARLEKLGVIERYTVRINHGRIASGIEAMTELQFADDLDLAQIMEFVAQIPEVEEVLTLAGDPDALVRIQVEGVEDLRRVVSSLRSAPAIASTKTLVVLEQWTRRG</sequence>
<dbReference type="PANTHER" id="PTHR30154">
    <property type="entry name" value="LEUCINE-RESPONSIVE REGULATORY PROTEIN"/>
    <property type="match status" value="1"/>
</dbReference>
<dbReference type="SMART" id="SM00344">
    <property type="entry name" value="HTH_ASNC"/>
    <property type="match status" value="1"/>
</dbReference>
<dbReference type="InterPro" id="IPR000485">
    <property type="entry name" value="AsnC-type_HTH_dom"/>
</dbReference>
<evidence type="ECO:0000256" key="3">
    <source>
        <dbReference type="ARBA" id="ARBA00023163"/>
    </source>
</evidence>
<keyword evidence="1" id="KW-0805">Transcription regulation</keyword>
<dbReference type="GO" id="GO:0005829">
    <property type="term" value="C:cytosol"/>
    <property type="evidence" value="ECO:0007669"/>
    <property type="project" value="TreeGrafter"/>
</dbReference>
<evidence type="ECO:0000256" key="2">
    <source>
        <dbReference type="ARBA" id="ARBA00023125"/>
    </source>
</evidence>
<dbReference type="Gene3D" id="1.10.10.10">
    <property type="entry name" value="Winged helix-like DNA-binding domain superfamily/Winged helix DNA-binding domain"/>
    <property type="match status" value="1"/>
</dbReference>
<dbReference type="InterPro" id="IPR019887">
    <property type="entry name" value="Tscrpt_reg_AsnC/Lrp_C"/>
</dbReference>
<evidence type="ECO:0000313" key="6">
    <source>
        <dbReference type="Proteomes" id="UP000555407"/>
    </source>
</evidence>
<dbReference type="PRINTS" id="PR00033">
    <property type="entry name" value="HTHASNC"/>
</dbReference>
<dbReference type="EMBL" id="JAASRO010000001">
    <property type="protein sequence ID" value="NIK58221.1"/>
    <property type="molecule type" value="Genomic_DNA"/>
</dbReference>
<evidence type="ECO:0000313" key="5">
    <source>
        <dbReference type="EMBL" id="NIK58221.1"/>
    </source>
</evidence>
<keyword evidence="2 5" id="KW-0238">DNA-binding</keyword>
<dbReference type="GO" id="GO:0043200">
    <property type="term" value="P:response to amino acid"/>
    <property type="evidence" value="ECO:0007669"/>
    <property type="project" value="TreeGrafter"/>
</dbReference>
<dbReference type="AlphaFoldDB" id="A0A7X6A1I1"/>
<evidence type="ECO:0000259" key="4">
    <source>
        <dbReference type="PROSITE" id="PS50956"/>
    </source>
</evidence>